<protein>
    <submittedName>
        <fullName evidence="1">DUF1120 domain-containing protein</fullName>
    </submittedName>
</protein>
<dbReference type="EMBL" id="JAGYHF010000006">
    <property type="protein sequence ID" value="MBS4079507.1"/>
    <property type="molecule type" value="Genomic_DNA"/>
</dbReference>
<reference evidence="1 2" key="1">
    <citation type="submission" date="2021-04" db="EMBL/GenBank/DDBJ databases">
        <title>Pseudomonas rustica sp. nov. isolated from raw milk.</title>
        <authorList>
            <person name="Fiedler G."/>
            <person name="Gieschler S."/>
            <person name="Kabisch J."/>
            <person name="Grimmler C."/>
            <person name="Brinks E."/>
            <person name="Wagner N."/>
            <person name="Hetzer B."/>
            <person name="Franz C.M.A.P."/>
            <person name="Boehnlein C."/>
        </authorList>
    </citation>
    <scope>NUCLEOTIDE SEQUENCE [LARGE SCALE GENOMIC DNA]</scope>
    <source>
        <strain evidence="1 2">MBT-4</strain>
    </source>
</reference>
<evidence type="ECO:0000313" key="2">
    <source>
        <dbReference type="Proteomes" id="UP000676035"/>
    </source>
</evidence>
<dbReference type="RefSeq" id="WP_212545137.1">
    <property type="nucleotide sequence ID" value="NZ_JAGYHF010000006.1"/>
</dbReference>
<accession>A0ABS5MYX0</accession>
<keyword evidence="2" id="KW-1185">Reference proteome</keyword>
<comment type="caution">
    <text evidence="1">The sequence shown here is derived from an EMBL/GenBank/DDBJ whole genome shotgun (WGS) entry which is preliminary data.</text>
</comment>
<dbReference type="InterPro" id="IPR010546">
    <property type="entry name" value="DUF1120"/>
</dbReference>
<name>A0ABS5MYX0_9PSED</name>
<gene>
    <name evidence="1" type="ORF">KFS80_14555</name>
</gene>
<sequence>MIASVSINAQAAIDLRVKGTIVPASCVPFLQGGGVVDYGNIAAEDLNQTSYTVLEKKEIVFNINCRGQTKVGLKAQDGKGFSQVPGILASTIGADYTDNYNYGLGATAKGEHIGGYAINLKPDSFLSASQPIRPITSVDNGNSWLATATGAVGQADNVAAWSRMSGLLAPVSFITLTGVLEVQAVINKAGELTIDNDVPLDGLATFELSYL</sequence>
<dbReference type="Pfam" id="PF06551">
    <property type="entry name" value="DUF1120"/>
    <property type="match status" value="1"/>
</dbReference>
<dbReference type="Proteomes" id="UP000676035">
    <property type="component" value="Unassembled WGS sequence"/>
</dbReference>
<organism evidence="1 2">
    <name type="scientific">Pseudomonas rustica</name>
    <dbReference type="NCBI Taxonomy" id="2827099"/>
    <lineage>
        <taxon>Bacteria</taxon>
        <taxon>Pseudomonadati</taxon>
        <taxon>Pseudomonadota</taxon>
        <taxon>Gammaproteobacteria</taxon>
        <taxon>Pseudomonadales</taxon>
        <taxon>Pseudomonadaceae</taxon>
        <taxon>Pseudomonas</taxon>
    </lineage>
</organism>
<evidence type="ECO:0000313" key="1">
    <source>
        <dbReference type="EMBL" id="MBS4079507.1"/>
    </source>
</evidence>
<proteinExistence type="predicted"/>